<name>A0A6G7VF89_9GAMM</name>
<dbReference type="RefSeq" id="WP_166271317.1">
    <property type="nucleotide sequence ID" value="NZ_CP048029.1"/>
</dbReference>
<dbReference type="Pfam" id="PF13018">
    <property type="entry name" value="ESPR"/>
    <property type="match status" value="1"/>
</dbReference>
<evidence type="ECO:0000313" key="2">
    <source>
        <dbReference type="EMBL" id="QIK38536.1"/>
    </source>
</evidence>
<dbReference type="KEGG" id="cjap:GWK36_11685"/>
<dbReference type="InterPro" id="IPR024973">
    <property type="entry name" value="ESPR"/>
</dbReference>
<dbReference type="AlphaFoldDB" id="A0A6G7VF89"/>
<accession>A0A6G7VF89</accession>
<evidence type="ECO:0000313" key="3">
    <source>
        <dbReference type="Proteomes" id="UP000502699"/>
    </source>
</evidence>
<proteinExistence type="predicted"/>
<evidence type="ECO:0000259" key="1">
    <source>
        <dbReference type="Pfam" id="PF13018"/>
    </source>
</evidence>
<dbReference type="Proteomes" id="UP000502699">
    <property type="component" value="Chromosome"/>
</dbReference>
<feature type="domain" description="ESPR" evidence="1">
    <location>
        <begin position="5"/>
        <end position="52"/>
    </location>
</feature>
<sequence length="98" mass="10028">MTGLNHTYRLIWSDVAGVFVAVAEIARVRGKRASSAVLIAAALSVLGLSAQAANLPTGGQITAGAGTISQSGNTLTITRQAPRWPPTGRAFPLTRATG</sequence>
<gene>
    <name evidence="2" type="ORF">GWK36_11685</name>
</gene>
<protein>
    <recommendedName>
        <fullName evidence="1">ESPR domain-containing protein</fullName>
    </recommendedName>
</protein>
<dbReference type="EMBL" id="CP048029">
    <property type="protein sequence ID" value="QIK38536.1"/>
    <property type="molecule type" value="Genomic_DNA"/>
</dbReference>
<reference evidence="3" key="1">
    <citation type="submission" date="2020-01" db="EMBL/GenBank/DDBJ databases">
        <title>Caldichromatium gen. nov., sp. nov., a thermophilic purple sulfur bacterium member of the family Chromatiaceae isolated from Nakabusa hot spring, Japan.</title>
        <authorList>
            <person name="Saini M.K."/>
            <person name="Hanada S."/>
            <person name="Tank M."/>
        </authorList>
    </citation>
    <scope>NUCLEOTIDE SEQUENCE [LARGE SCALE GENOMIC DNA]</scope>
    <source>
        <strain evidence="3">No.7</strain>
    </source>
</reference>
<organism evidence="2 3">
    <name type="scientific">Caldichromatium japonicum</name>
    <dbReference type="NCBI Taxonomy" id="2699430"/>
    <lineage>
        <taxon>Bacteria</taxon>
        <taxon>Pseudomonadati</taxon>
        <taxon>Pseudomonadota</taxon>
        <taxon>Gammaproteobacteria</taxon>
        <taxon>Chromatiales</taxon>
        <taxon>Chromatiaceae</taxon>
        <taxon>Caldichromatium</taxon>
    </lineage>
</organism>
<keyword evidence="3" id="KW-1185">Reference proteome</keyword>